<dbReference type="EMBL" id="FKLO01000024">
    <property type="protein sequence ID" value="SAM59539.1"/>
    <property type="molecule type" value="Genomic_DNA"/>
</dbReference>
<dbReference type="RefSeq" id="WP_004139767.1">
    <property type="nucleotide sequence ID" value="NZ_CAUPBE010000028.1"/>
</dbReference>
<dbReference type="AlphaFoldDB" id="A0A1C3H2U4"/>
<dbReference type="OMA" id="DAEANFF"/>
<feature type="compositionally biased region" description="Basic and acidic residues" evidence="9">
    <location>
        <begin position="415"/>
        <end position="434"/>
    </location>
</feature>
<dbReference type="GO" id="GO:0015288">
    <property type="term" value="F:porin activity"/>
    <property type="evidence" value="ECO:0007669"/>
    <property type="project" value="TreeGrafter"/>
</dbReference>
<dbReference type="PANTHER" id="PTHR30026:SF22">
    <property type="entry name" value="OUTER MEMBRANE EFFLUX PROTEIN"/>
    <property type="match status" value="1"/>
</dbReference>
<dbReference type="GO" id="GO:0015562">
    <property type="term" value="F:efflux transmembrane transporter activity"/>
    <property type="evidence" value="ECO:0007669"/>
    <property type="project" value="InterPro"/>
</dbReference>
<evidence type="ECO:0000313" key="10">
    <source>
        <dbReference type="EMBL" id="SAM59539.1"/>
    </source>
</evidence>
<protein>
    <submittedName>
        <fullName evidence="10">Outer membrane efflux family protein</fullName>
    </submittedName>
</protein>
<dbReference type="GO" id="GO:1990281">
    <property type="term" value="C:efflux pump complex"/>
    <property type="evidence" value="ECO:0007669"/>
    <property type="project" value="TreeGrafter"/>
</dbReference>
<dbReference type="Proteomes" id="UP000190837">
    <property type="component" value="Unassembled WGS sequence"/>
</dbReference>
<feature type="region of interest" description="Disordered" evidence="9">
    <location>
        <begin position="493"/>
        <end position="532"/>
    </location>
</feature>
<dbReference type="Pfam" id="PF02321">
    <property type="entry name" value="OEP"/>
    <property type="match status" value="1"/>
</dbReference>
<dbReference type="Gene3D" id="1.20.1600.10">
    <property type="entry name" value="Outer membrane efflux proteins (OEP)"/>
    <property type="match status" value="1"/>
</dbReference>
<name>A0A1C3H2U4_9GAMM</name>
<keyword evidence="6" id="KW-0472">Membrane</keyword>
<comment type="subcellular location">
    <subcellularLocation>
        <location evidence="1">Cell outer membrane</location>
    </subcellularLocation>
</comment>
<keyword evidence="3" id="KW-0813">Transport</keyword>
<organism evidence="10 11">
    <name type="scientific">Cardiobacterium hominis</name>
    <dbReference type="NCBI Taxonomy" id="2718"/>
    <lineage>
        <taxon>Bacteria</taxon>
        <taxon>Pseudomonadati</taxon>
        <taxon>Pseudomonadota</taxon>
        <taxon>Gammaproteobacteria</taxon>
        <taxon>Cardiobacteriales</taxon>
        <taxon>Cardiobacteriaceae</taxon>
        <taxon>Cardiobacterium</taxon>
    </lineage>
</organism>
<dbReference type="InterPro" id="IPR051906">
    <property type="entry name" value="TolC-like"/>
</dbReference>
<dbReference type="PROSITE" id="PS51257">
    <property type="entry name" value="PROKAR_LIPOPROTEIN"/>
    <property type="match status" value="1"/>
</dbReference>
<sequence length="532" mass="58990">MKRLLRTATVTLYVAVACSFWACGRDLPQILRSAVVRDPQIAEAQANQRVAQSTLEQTEASRWPTLKAGVNQAVLNSKKDYKFTPGVEANWKLYDFGATGASIERDRIKTQYYKNKTSETAEELAFKIATDFLEALKARESLKVAKENLARHEHIVKQLRIILEYDPGRRSEFTQADARRIQVQESIISYERALGLALRRLARYVDPPVTESELKDPFANMPITDLLNKYKVSEEDALAHPSYRAQARELESIEAALKVAERSRYPVVGLKAEANTQDSAVYLTMSADVFNKATAPGIELQRHQAAAAQAKLAQIYDSLVQRAEVAALQMREDQSRIEISEAQAKALEQVVVDYEDQFKIATRTLLDVVNAYSELASVKQLRVQAQADLMQAKLEYLSATGNLGQWAKIPDVSDENAKAEGRKKGEASPDAKEGKGKKKGKGEPPPPLTLTSVDDDEAMELESANADDAYGDEPYTGPETVFVRVSDSGELLLESEGHPLENIKSESRSVAKNKAKGNNAARKTAAGKFRRK</sequence>
<proteinExistence type="inferred from homology"/>
<evidence type="ECO:0000256" key="5">
    <source>
        <dbReference type="ARBA" id="ARBA00022692"/>
    </source>
</evidence>
<evidence type="ECO:0000256" key="1">
    <source>
        <dbReference type="ARBA" id="ARBA00004442"/>
    </source>
</evidence>
<reference evidence="11" key="1">
    <citation type="submission" date="2016-04" db="EMBL/GenBank/DDBJ databases">
        <authorList>
            <person name="Tagini F."/>
        </authorList>
    </citation>
    <scope>NUCLEOTIDE SEQUENCE [LARGE SCALE GENOMIC DNA]</scope>
    <source>
        <strain evidence="11">CHUV0807</strain>
    </source>
</reference>
<comment type="similarity">
    <text evidence="2">Belongs to the outer membrane factor (OMF) (TC 1.B.17) family.</text>
</comment>
<evidence type="ECO:0000256" key="7">
    <source>
        <dbReference type="ARBA" id="ARBA00023237"/>
    </source>
</evidence>
<evidence type="ECO:0000256" key="9">
    <source>
        <dbReference type="SAM" id="MobiDB-lite"/>
    </source>
</evidence>
<evidence type="ECO:0000256" key="3">
    <source>
        <dbReference type="ARBA" id="ARBA00022448"/>
    </source>
</evidence>
<dbReference type="GO" id="GO:0009279">
    <property type="term" value="C:cell outer membrane"/>
    <property type="evidence" value="ECO:0007669"/>
    <property type="project" value="UniProtKB-SubCell"/>
</dbReference>
<dbReference type="GeneID" id="84789547"/>
<dbReference type="PANTHER" id="PTHR30026">
    <property type="entry name" value="OUTER MEMBRANE PROTEIN TOLC"/>
    <property type="match status" value="1"/>
</dbReference>
<evidence type="ECO:0000256" key="8">
    <source>
        <dbReference type="SAM" id="Coils"/>
    </source>
</evidence>
<accession>A0A1C3H2U4</accession>
<dbReference type="InterPro" id="IPR003423">
    <property type="entry name" value="OMP_efflux"/>
</dbReference>
<gene>
    <name evidence="10" type="ORF">CHUV0807_0572</name>
</gene>
<evidence type="ECO:0000256" key="6">
    <source>
        <dbReference type="ARBA" id="ARBA00023136"/>
    </source>
</evidence>
<evidence type="ECO:0000313" key="11">
    <source>
        <dbReference type="Proteomes" id="UP000190837"/>
    </source>
</evidence>
<feature type="compositionally biased region" description="Low complexity" evidence="9">
    <location>
        <begin position="516"/>
        <end position="532"/>
    </location>
</feature>
<evidence type="ECO:0000256" key="4">
    <source>
        <dbReference type="ARBA" id="ARBA00022452"/>
    </source>
</evidence>
<keyword evidence="7" id="KW-0998">Cell outer membrane</keyword>
<keyword evidence="5" id="KW-0812">Transmembrane</keyword>
<keyword evidence="8" id="KW-0175">Coiled coil</keyword>
<feature type="compositionally biased region" description="Basic and acidic residues" evidence="9">
    <location>
        <begin position="495"/>
        <end position="509"/>
    </location>
</feature>
<dbReference type="SUPFAM" id="SSF56954">
    <property type="entry name" value="Outer membrane efflux proteins (OEP)"/>
    <property type="match status" value="1"/>
</dbReference>
<keyword evidence="4" id="KW-1134">Transmembrane beta strand</keyword>
<evidence type="ECO:0000256" key="2">
    <source>
        <dbReference type="ARBA" id="ARBA00007613"/>
    </source>
</evidence>
<feature type="coiled-coil region" evidence="8">
    <location>
        <begin position="330"/>
        <end position="395"/>
    </location>
</feature>
<feature type="region of interest" description="Disordered" evidence="9">
    <location>
        <begin position="413"/>
        <end position="480"/>
    </location>
</feature>